<dbReference type="Gene3D" id="3.40.640.10">
    <property type="entry name" value="Type I PLP-dependent aspartate aminotransferase-like (Major domain)"/>
    <property type="match status" value="1"/>
</dbReference>
<dbReference type="PANTHER" id="PTHR11751:SF29">
    <property type="entry name" value="ALANINE TRANSAMINASE"/>
    <property type="match status" value="1"/>
</dbReference>
<dbReference type="GO" id="GO:0030170">
    <property type="term" value="F:pyridoxal phosphate binding"/>
    <property type="evidence" value="ECO:0007669"/>
    <property type="project" value="InterPro"/>
</dbReference>
<dbReference type="InterPro" id="IPR015424">
    <property type="entry name" value="PyrdxlP-dep_Trfase"/>
</dbReference>
<keyword evidence="5" id="KW-0663">Pyridoxal phosphate</keyword>
<evidence type="ECO:0000256" key="2">
    <source>
        <dbReference type="ARBA" id="ARBA00011738"/>
    </source>
</evidence>
<gene>
    <name evidence="11" type="primary">106076858</name>
</gene>
<dbReference type="STRING" id="6526.A0A2C9L353"/>
<dbReference type="InterPro" id="IPR015421">
    <property type="entry name" value="PyrdxlP-dep_Trfase_major"/>
</dbReference>
<name>A0A2C9L353_BIOGL</name>
<proteinExistence type="inferred from homology"/>
<protein>
    <recommendedName>
        <fullName evidence="8">alanine transaminase</fullName>
        <ecNumber evidence="8">2.6.1.2</ecNumber>
    </recommendedName>
</protein>
<dbReference type="PANTHER" id="PTHR11751">
    <property type="entry name" value="ALANINE AMINOTRANSFERASE"/>
    <property type="match status" value="1"/>
</dbReference>
<evidence type="ECO:0000259" key="10">
    <source>
        <dbReference type="Pfam" id="PF00155"/>
    </source>
</evidence>
<evidence type="ECO:0000313" key="12">
    <source>
        <dbReference type="Proteomes" id="UP000076420"/>
    </source>
</evidence>
<comment type="catalytic activity">
    <reaction evidence="9">
        <text>L-alanine + 2-oxoglutarate = pyruvate + L-glutamate</text>
        <dbReference type="Rhea" id="RHEA:19453"/>
        <dbReference type="ChEBI" id="CHEBI:15361"/>
        <dbReference type="ChEBI" id="CHEBI:16810"/>
        <dbReference type="ChEBI" id="CHEBI:29985"/>
        <dbReference type="ChEBI" id="CHEBI:57972"/>
        <dbReference type="EC" id="2.6.1.2"/>
    </reaction>
</comment>
<reference evidence="11" key="1">
    <citation type="submission" date="2020-05" db="UniProtKB">
        <authorList>
            <consortium name="EnsemblMetazoa"/>
        </authorList>
    </citation>
    <scope>IDENTIFICATION</scope>
    <source>
        <strain evidence="11">BB02</strain>
    </source>
</reference>
<evidence type="ECO:0000256" key="5">
    <source>
        <dbReference type="ARBA" id="ARBA00022898"/>
    </source>
</evidence>
<dbReference type="Gene3D" id="1.10.287.1970">
    <property type="match status" value="1"/>
</dbReference>
<dbReference type="InterPro" id="IPR004839">
    <property type="entry name" value="Aminotransferase_I/II_large"/>
</dbReference>
<keyword evidence="4" id="KW-0808">Transferase</keyword>
<evidence type="ECO:0000256" key="8">
    <source>
        <dbReference type="ARBA" id="ARBA00026106"/>
    </source>
</evidence>
<sequence>MKDPSFPDDAKQRADRILNSCGGRSLGAYSDSAGVSVIKEDVAKYIAERDGIPADPLNIYLCGGASEGIRNVMKLLMTTLPGKERAGIMIPIPQYPLYTASIAEYNAVPVRLKNCFFQYKQIFVESLYFCMYH</sequence>
<comment type="cofactor">
    <cofactor evidence="1">
        <name>pyridoxal 5'-phosphate</name>
        <dbReference type="ChEBI" id="CHEBI:597326"/>
    </cofactor>
</comment>
<comment type="pathway">
    <text evidence="6">Amino-acid degradation; L-alanine degradation via transaminase pathway; pyruvate from L-alanine: step 1/1.</text>
</comment>
<comment type="subunit">
    <text evidence="2">Homodimer.</text>
</comment>
<comment type="similarity">
    <text evidence="7">Belongs to the class-I pyridoxal-phosphate-dependent aminotransferase family. Alanine aminotransferase subfamily.</text>
</comment>
<evidence type="ECO:0000256" key="7">
    <source>
        <dbReference type="ARBA" id="ARBA00025785"/>
    </source>
</evidence>
<dbReference type="Proteomes" id="UP000076420">
    <property type="component" value="Unassembled WGS sequence"/>
</dbReference>
<dbReference type="KEGG" id="bgt:106076858"/>
<accession>A0A2C9L353</accession>
<dbReference type="VEuPathDB" id="VectorBase:BGLAX_042509"/>
<dbReference type="EC" id="2.6.1.2" evidence="8"/>
<dbReference type="VEuPathDB" id="VectorBase:BGLB026551"/>
<evidence type="ECO:0000313" key="11">
    <source>
        <dbReference type="EnsemblMetazoa" id="BGLB026551-PA"/>
    </source>
</evidence>
<dbReference type="SUPFAM" id="SSF53383">
    <property type="entry name" value="PLP-dependent transferases"/>
    <property type="match status" value="1"/>
</dbReference>
<dbReference type="GO" id="GO:0004021">
    <property type="term" value="F:L-alanine:2-oxoglutarate aminotransferase activity"/>
    <property type="evidence" value="ECO:0007669"/>
    <property type="project" value="UniProtKB-EC"/>
</dbReference>
<evidence type="ECO:0000256" key="6">
    <source>
        <dbReference type="ARBA" id="ARBA00025708"/>
    </source>
</evidence>
<dbReference type="EnsemblMetazoa" id="BGLB026551-RA">
    <property type="protein sequence ID" value="BGLB026551-PA"/>
    <property type="gene ID" value="BGLB026551"/>
</dbReference>
<organism evidence="11 12">
    <name type="scientific">Biomphalaria glabrata</name>
    <name type="common">Bloodfluke planorb</name>
    <name type="synonym">Freshwater snail</name>
    <dbReference type="NCBI Taxonomy" id="6526"/>
    <lineage>
        <taxon>Eukaryota</taxon>
        <taxon>Metazoa</taxon>
        <taxon>Spiralia</taxon>
        <taxon>Lophotrochozoa</taxon>
        <taxon>Mollusca</taxon>
        <taxon>Gastropoda</taxon>
        <taxon>Heterobranchia</taxon>
        <taxon>Euthyneura</taxon>
        <taxon>Panpulmonata</taxon>
        <taxon>Hygrophila</taxon>
        <taxon>Lymnaeoidea</taxon>
        <taxon>Planorbidae</taxon>
        <taxon>Biomphalaria</taxon>
    </lineage>
</organism>
<dbReference type="AlphaFoldDB" id="A0A2C9L353"/>
<dbReference type="Pfam" id="PF00155">
    <property type="entry name" value="Aminotran_1_2"/>
    <property type="match status" value="1"/>
</dbReference>
<evidence type="ECO:0000256" key="4">
    <source>
        <dbReference type="ARBA" id="ARBA00022679"/>
    </source>
</evidence>
<evidence type="ECO:0000256" key="1">
    <source>
        <dbReference type="ARBA" id="ARBA00001933"/>
    </source>
</evidence>
<dbReference type="InterPro" id="IPR045088">
    <property type="entry name" value="ALAT1/2-like"/>
</dbReference>
<evidence type="ECO:0000256" key="9">
    <source>
        <dbReference type="ARBA" id="ARBA00047412"/>
    </source>
</evidence>
<keyword evidence="3" id="KW-0032">Aminotransferase</keyword>
<feature type="domain" description="Aminotransferase class I/classII large" evidence="10">
    <location>
        <begin position="23"/>
        <end position="112"/>
    </location>
</feature>
<evidence type="ECO:0000256" key="3">
    <source>
        <dbReference type="ARBA" id="ARBA00022576"/>
    </source>
</evidence>